<feature type="domain" description="CxxC-x17-CxxC" evidence="1">
    <location>
        <begin position="57"/>
        <end position="96"/>
    </location>
</feature>
<reference evidence="2 3" key="1">
    <citation type="journal article" date="2015" name="Nature">
        <title>rRNA introns, odd ribosomes, and small enigmatic genomes across a large radiation of phyla.</title>
        <authorList>
            <person name="Brown C.T."/>
            <person name="Hug L.A."/>
            <person name="Thomas B.C."/>
            <person name="Sharon I."/>
            <person name="Castelle C.J."/>
            <person name="Singh A."/>
            <person name="Wilkins M.J."/>
            <person name="Williams K.H."/>
            <person name="Banfield J.F."/>
        </authorList>
    </citation>
    <scope>NUCLEOTIDE SEQUENCE [LARGE SCALE GENOMIC DNA]</scope>
</reference>
<dbReference type="InterPro" id="IPR026363">
    <property type="entry name" value="CxxC-x17-CxxC_dom"/>
</dbReference>
<protein>
    <recommendedName>
        <fullName evidence="1">CxxC-x17-CxxC domain-containing protein</fullName>
    </recommendedName>
</protein>
<dbReference type="NCBIfam" id="TIGR04272">
    <property type="entry name" value="cxxc_cxxc_Mbark"/>
    <property type="match status" value="2"/>
</dbReference>
<gene>
    <name evidence="2" type="ORF">UY92_C0015G0029</name>
</gene>
<dbReference type="PATRIC" id="fig|1619044.3.peg.1145"/>
<dbReference type="STRING" id="1619044.UY92_C0015G0029"/>
<evidence type="ECO:0000259" key="1">
    <source>
        <dbReference type="Pfam" id="PF23477"/>
    </source>
</evidence>
<comment type="caution">
    <text evidence="2">The sequence shown here is derived from an EMBL/GenBank/DDBJ whole genome shotgun (WGS) entry which is preliminary data.</text>
</comment>
<dbReference type="EMBL" id="LCRX01000015">
    <property type="protein sequence ID" value="KKW41617.1"/>
    <property type="molecule type" value="Genomic_DNA"/>
</dbReference>
<evidence type="ECO:0000313" key="3">
    <source>
        <dbReference type="Proteomes" id="UP000033870"/>
    </source>
</evidence>
<accession>A0A0G2AK67</accession>
<sequence>MAFGNDRQMYDVDLTCAQCGTHISQLPFQPSGDRPVYCSDCNRARRDRFSSNTRPPRQMFQVDLTCAECGTAITELPFQPSGDKPVYCRNCMQARRDRA</sequence>
<evidence type="ECO:0000313" key="2">
    <source>
        <dbReference type="EMBL" id="KKW41617.1"/>
    </source>
</evidence>
<name>A0A0G2AK67_9BACT</name>
<organism evidence="2 3">
    <name type="scientific">Candidatus Magasanikbacteria bacterium GW2011_GWA2_56_11</name>
    <dbReference type="NCBI Taxonomy" id="1619044"/>
    <lineage>
        <taxon>Bacteria</taxon>
        <taxon>Candidatus Magasanikiibacteriota</taxon>
    </lineage>
</organism>
<dbReference type="Pfam" id="PF23477">
    <property type="entry name" value="zf_Tbcl_2"/>
    <property type="match status" value="2"/>
</dbReference>
<proteinExistence type="predicted"/>
<dbReference type="Proteomes" id="UP000033870">
    <property type="component" value="Unassembled WGS sequence"/>
</dbReference>
<feature type="domain" description="CxxC-x17-CxxC" evidence="1">
    <location>
        <begin position="7"/>
        <end position="45"/>
    </location>
</feature>
<dbReference type="AlphaFoldDB" id="A0A0G2AK67"/>